<dbReference type="SUPFAM" id="SSF160443">
    <property type="entry name" value="SMR domain-like"/>
    <property type="match status" value="1"/>
</dbReference>
<feature type="domain" description="CUE" evidence="3">
    <location>
        <begin position="6"/>
        <end position="49"/>
    </location>
</feature>
<dbReference type="InterPro" id="IPR003892">
    <property type="entry name" value="CUE"/>
</dbReference>
<dbReference type="CDD" id="cd14279">
    <property type="entry name" value="CUE"/>
    <property type="match status" value="1"/>
</dbReference>
<dbReference type="FunCoup" id="G8ZLV8">
    <property type="interactions" value="22"/>
</dbReference>
<dbReference type="GO" id="GO:0043130">
    <property type="term" value="F:ubiquitin binding"/>
    <property type="evidence" value="ECO:0007669"/>
    <property type="project" value="InterPro"/>
</dbReference>
<dbReference type="GeneID" id="11502586"/>
<feature type="domain" description="Smr" evidence="2">
    <location>
        <begin position="364"/>
        <end position="461"/>
    </location>
</feature>
<dbReference type="PROSITE" id="PS50828">
    <property type="entry name" value="SMR"/>
    <property type="match status" value="1"/>
</dbReference>
<dbReference type="PANTHER" id="PTHR46535:SF1">
    <property type="entry name" value="NEDD4-BINDING PROTEIN 2"/>
    <property type="match status" value="1"/>
</dbReference>
<evidence type="ECO:0000256" key="1">
    <source>
        <dbReference type="SAM" id="MobiDB-lite"/>
    </source>
</evidence>
<dbReference type="InterPro" id="IPR052772">
    <property type="entry name" value="Endo/PolyKinase_Domain-Protein"/>
</dbReference>
<dbReference type="STRING" id="1076872.G8ZLV8"/>
<dbReference type="Pfam" id="PF02845">
    <property type="entry name" value="CUE"/>
    <property type="match status" value="1"/>
</dbReference>
<dbReference type="SMART" id="SM00463">
    <property type="entry name" value="SMR"/>
    <property type="match status" value="1"/>
</dbReference>
<dbReference type="InterPro" id="IPR002625">
    <property type="entry name" value="Smr_dom"/>
</dbReference>
<accession>G8ZLV8</accession>
<feature type="region of interest" description="Disordered" evidence="1">
    <location>
        <begin position="105"/>
        <end position="125"/>
    </location>
</feature>
<dbReference type="InParanoid" id="G8ZLV8"/>
<dbReference type="HOGENOM" id="CLU_590497_0_0_1"/>
<dbReference type="KEGG" id="tdl:TDEL_0A02700"/>
<dbReference type="Proteomes" id="UP000005627">
    <property type="component" value="Chromosome 1"/>
</dbReference>
<dbReference type="GO" id="GO:0004519">
    <property type="term" value="F:endonuclease activity"/>
    <property type="evidence" value="ECO:0007669"/>
    <property type="project" value="TreeGrafter"/>
</dbReference>
<dbReference type="InterPro" id="IPR009060">
    <property type="entry name" value="UBA-like_sf"/>
</dbReference>
<reference evidence="4 5" key="1">
    <citation type="journal article" date="2011" name="Proc. Natl. Acad. Sci. U.S.A.">
        <title>Evolutionary erosion of yeast sex chromosomes by mating-type switching accidents.</title>
        <authorList>
            <person name="Gordon J.L."/>
            <person name="Armisen D."/>
            <person name="Proux-Wera E."/>
            <person name="Oheigeartaigh S.S."/>
            <person name="Byrne K.P."/>
            <person name="Wolfe K.H."/>
        </authorList>
    </citation>
    <scope>NUCLEOTIDE SEQUENCE [LARGE SCALE GENOMIC DNA]</scope>
    <source>
        <strain evidence="5">ATCC 10662 / CBS 1146 / NBRC 0425 / NCYC 2629 / NRRL Y-866</strain>
    </source>
</reference>
<dbReference type="eggNOG" id="KOG2401">
    <property type="taxonomic scope" value="Eukaryota"/>
</dbReference>
<dbReference type="SUPFAM" id="SSF46934">
    <property type="entry name" value="UBA-like"/>
    <property type="match status" value="1"/>
</dbReference>
<evidence type="ECO:0000313" key="5">
    <source>
        <dbReference type="Proteomes" id="UP000005627"/>
    </source>
</evidence>
<sequence length="462" mass="52013">MNSDASTDSKLDELALIFPDKRPAQILRALESANGDSHEACAILLSESSSEPVQASDPLDELKAMFPNVDSKTIEDVYQRSKSIEAATSELLSLPMLSLVDDEEQKHAERQLKDGQCDKTANNQNAWQKTSWKMNSDKIRTIRNYTAVSDSKARQAYHKNSFSAVKSIIQLIWDQDYFSNSSSKHNEPAPRVKKSRGGRVQAATGFAHATSFADESKSSFKVLENNDDDADVADKEVEGTYVYSDNSKEAQELKDVLQSNAELRTINLTFLKRALTFYRGDLQLTMSLALFILEANGAKATYRSVPDPKEMFNFTIAQSKSQKNKAAAVPAIDTTHLTPQAFLNDEHYHEGRRMIQNVLTTTRFDFHGFVPKDAIQVLRECLDKWWNQEIREREMNSQKLSISKALNVAPIEIVTGRGIHSAGGISTLKIKVRKFLNDNHYVYWEEPAYFIVQGRKSSRIGT</sequence>
<dbReference type="GO" id="GO:0005634">
    <property type="term" value="C:nucleus"/>
    <property type="evidence" value="ECO:0007669"/>
    <property type="project" value="TreeGrafter"/>
</dbReference>
<dbReference type="SMART" id="SM00546">
    <property type="entry name" value="CUE"/>
    <property type="match status" value="2"/>
</dbReference>
<evidence type="ECO:0008006" key="6">
    <source>
        <dbReference type="Google" id="ProtNLM"/>
    </source>
</evidence>
<dbReference type="EMBL" id="HE616742">
    <property type="protein sequence ID" value="CCE89602.1"/>
    <property type="molecule type" value="Genomic_DNA"/>
</dbReference>
<name>G8ZLV8_TORDE</name>
<dbReference type="PANTHER" id="PTHR46535">
    <property type="entry name" value="NEDD4-BINDING PROTEIN 2"/>
    <property type="match status" value="1"/>
</dbReference>
<gene>
    <name evidence="4" type="primary">TDEL0A02700</name>
    <name evidence="4" type="ORF">TDEL_0A02700</name>
</gene>
<organism evidence="4 5">
    <name type="scientific">Torulaspora delbrueckii</name>
    <name type="common">Yeast</name>
    <name type="synonym">Candida colliculosa</name>
    <dbReference type="NCBI Taxonomy" id="4950"/>
    <lineage>
        <taxon>Eukaryota</taxon>
        <taxon>Fungi</taxon>
        <taxon>Dikarya</taxon>
        <taxon>Ascomycota</taxon>
        <taxon>Saccharomycotina</taxon>
        <taxon>Saccharomycetes</taxon>
        <taxon>Saccharomycetales</taxon>
        <taxon>Saccharomycetaceae</taxon>
        <taxon>Torulaspora</taxon>
    </lineage>
</organism>
<proteinExistence type="predicted"/>
<dbReference type="PROSITE" id="PS51140">
    <property type="entry name" value="CUE"/>
    <property type="match status" value="2"/>
</dbReference>
<protein>
    <recommendedName>
        <fullName evidence="6">Smr domain-containing protein</fullName>
    </recommendedName>
</protein>
<evidence type="ECO:0000259" key="2">
    <source>
        <dbReference type="PROSITE" id="PS50828"/>
    </source>
</evidence>
<dbReference type="AlphaFoldDB" id="G8ZLV8"/>
<feature type="compositionally biased region" description="Basic and acidic residues" evidence="1">
    <location>
        <begin position="105"/>
        <end position="117"/>
    </location>
</feature>
<dbReference type="Gene3D" id="1.10.8.10">
    <property type="entry name" value="DNA helicase RuvA subunit, C-terminal domain"/>
    <property type="match status" value="1"/>
</dbReference>
<dbReference type="Gene3D" id="3.30.1370.110">
    <property type="match status" value="1"/>
</dbReference>
<evidence type="ECO:0000313" key="4">
    <source>
        <dbReference type="EMBL" id="CCE89602.1"/>
    </source>
</evidence>
<dbReference type="RefSeq" id="XP_003678813.1">
    <property type="nucleotide sequence ID" value="XM_003678765.1"/>
</dbReference>
<feature type="domain" description="CUE" evidence="3">
    <location>
        <begin position="54"/>
        <end position="96"/>
    </location>
</feature>
<keyword evidence="5" id="KW-1185">Reference proteome</keyword>
<dbReference type="InterPro" id="IPR036063">
    <property type="entry name" value="Smr_dom_sf"/>
</dbReference>
<dbReference type="OrthoDB" id="4080456at2759"/>
<evidence type="ECO:0000259" key="3">
    <source>
        <dbReference type="PROSITE" id="PS51140"/>
    </source>
</evidence>